<proteinExistence type="predicted"/>
<gene>
    <name evidence="1" type="ORF">ABVK25_008421</name>
</gene>
<dbReference type="Proteomes" id="UP001590951">
    <property type="component" value="Unassembled WGS sequence"/>
</dbReference>
<evidence type="ECO:0000313" key="1">
    <source>
        <dbReference type="EMBL" id="KAL2051369.1"/>
    </source>
</evidence>
<evidence type="ECO:0000313" key="2">
    <source>
        <dbReference type="Proteomes" id="UP001590951"/>
    </source>
</evidence>
<dbReference type="EMBL" id="JBHFEH010000036">
    <property type="protein sequence ID" value="KAL2051369.1"/>
    <property type="molecule type" value="Genomic_DNA"/>
</dbReference>
<comment type="caution">
    <text evidence="1">The sequence shown here is derived from an EMBL/GenBank/DDBJ whole genome shotgun (WGS) entry which is preliminary data.</text>
</comment>
<sequence>MDYPSEHENFLNGAFASFKPRLIPSRPPPSECADYQEQFRTNEEQNYAHIAYTRNLKDAEARAILAEYVKSIQADREFLLRCLASHGSTVLGRWKKSREKRRACILQVN</sequence>
<keyword evidence="2" id="KW-1185">Reference proteome</keyword>
<reference evidence="1 2" key="1">
    <citation type="submission" date="2024-09" db="EMBL/GenBank/DDBJ databases">
        <title>Rethinking Asexuality: The Enigmatic Case of Functional Sexual Genes in Lepraria (Stereocaulaceae).</title>
        <authorList>
            <person name="Doellman M."/>
            <person name="Sun Y."/>
            <person name="Barcenas-Pena A."/>
            <person name="Lumbsch H.T."/>
            <person name="Grewe F."/>
        </authorList>
    </citation>
    <scope>NUCLEOTIDE SEQUENCE [LARGE SCALE GENOMIC DNA]</scope>
    <source>
        <strain evidence="1 2">Grewe 0041</strain>
    </source>
</reference>
<accession>A0ABR4B0K2</accession>
<name>A0ABR4B0K2_9LECA</name>
<organism evidence="1 2">
    <name type="scientific">Lepraria finkii</name>
    <dbReference type="NCBI Taxonomy" id="1340010"/>
    <lineage>
        <taxon>Eukaryota</taxon>
        <taxon>Fungi</taxon>
        <taxon>Dikarya</taxon>
        <taxon>Ascomycota</taxon>
        <taxon>Pezizomycotina</taxon>
        <taxon>Lecanoromycetes</taxon>
        <taxon>OSLEUM clade</taxon>
        <taxon>Lecanoromycetidae</taxon>
        <taxon>Lecanorales</taxon>
        <taxon>Lecanorineae</taxon>
        <taxon>Stereocaulaceae</taxon>
        <taxon>Lepraria</taxon>
    </lineage>
</organism>
<protein>
    <submittedName>
        <fullName evidence="1">Uncharacterized protein</fullName>
    </submittedName>
</protein>